<proteinExistence type="predicted"/>
<evidence type="ECO:0000256" key="1">
    <source>
        <dbReference type="SAM" id="SignalP"/>
    </source>
</evidence>
<gene>
    <name evidence="3" type="ordered locus">Hoch_1608</name>
</gene>
<evidence type="ECO:0000259" key="2">
    <source>
        <dbReference type="Pfam" id="PF00656"/>
    </source>
</evidence>
<dbReference type="RefSeq" id="WP_012826766.1">
    <property type="nucleotide sequence ID" value="NC_013440.1"/>
</dbReference>
<protein>
    <submittedName>
        <fullName evidence="3">Peptidase C14 caspase catalytic subunit p20</fullName>
    </submittedName>
</protein>
<organism evidence="3 4">
    <name type="scientific">Haliangium ochraceum (strain DSM 14365 / JCM 11303 / SMP-2)</name>
    <dbReference type="NCBI Taxonomy" id="502025"/>
    <lineage>
        <taxon>Bacteria</taxon>
        <taxon>Pseudomonadati</taxon>
        <taxon>Myxococcota</taxon>
        <taxon>Polyangia</taxon>
        <taxon>Haliangiales</taxon>
        <taxon>Kofleriaceae</taxon>
        <taxon>Haliangium</taxon>
    </lineage>
</organism>
<dbReference type="eggNOG" id="COG4249">
    <property type="taxonomic scope" value="Bacteria"/>
</dbReference>
<evidence type="ECO:0000313" key="3">
    <source>
        <dbReference type="EMBL" id="ACY14158.1"/>
    </source>
</evidence>
<sequence length="735" mass="77390">MYRFALTLSLLIAITAAAATVAYPASAEAAQGVRLRRFALVVGANDGGQERTRLRYAASDARAFAHVVRELGGVDSADVAMIVEPDADALERAFAAMKRDMAQLRDRPHRVEFLLYYSGHSDEKGLLLGGRHYSYAALREQIHAMPADVHIAILDSCSSGAFTRTKGGVRRPAFLVDDATQVRGHAFLSSSSADEAAQESDRIRASFFTHYLVSGLRGGADANRDGRVTLNEAYQFAFNETVTRTGGTRFGAQHPAYDMHLVGSGDIVMTDLRRVSASLVMSDALHGRLFIRDQGGHLVVELQKAAGAPMLIGIGAGRYRVTLEQGARRLGADIELRDGRQTVLTPAQFHTMHAEATVARGTAVDAQADGGAADGAVRTVPASISLVPGVALGTGWQRGIRNHASLNVLIGSGTALRGVEIGGLGNLRSGAVEGVQIAGLGNLNAGETRGWQVGGVANLNDDATSGWQVGGVFNWNHGEFRGWQTGGVFNRNRGAFSGWQLGGAANWNRGALTGVQTAGVVNVSEDRVLGAQIAVLNIGADVTGTQIGVVNIARSVRGSQIGVVNVADTYAAGGPFGPLNFVRDGYRRVELWSSDMALANLGVKLGSKHVYGLITASSGSLGDDEQYALGIGVGTHQPLSERLYLDVDLATHNIFGERGSPLDETLWQLRAAAGYDFGPLSAFAGASLGVFSPDVDAPLLERPLLWNIVGDGDSDGAAGDIRLQLVPGAFAGVAY</sequence>
<keyword evidence="4" id="KW-1185">Reference proteome</keyword>
<dbReference type="InterPro" id="IPR011600">
    <property type="entry name" value="Pept_C14_caspase"/>
</dbReference>
<dbReference type="OrthoDB" id="9804257at2"/>
<feature type="domain" description="Peptidase C14 caspase" evidence="2">
    <location>
        <begin position="36"/>
        <end position="221"/>
    </location>
</feature>
<dbReference type="GO" id="GO:0006508">
    <property type="term" value="P:proteolysis"/>
    <property type="evidence" value="ECO:0007669"/>
    <property type="project" value="InterPro"/>
</dbReference>
<dbReference type="Pfam" id="PF00656">
    <property type="entry name" value="Peptidase_C14"/>
    <property type="match status" value="1"/>
</dbReference>
<dbReference type="Gene3D" id="3.40.50.1460">
    <property type="match status" value="1"/>
</dbReference>
<dbReference type="KEGG" id="hoh:Hoch_1608"/>
<name>D0LWR1_HALO1</name>
<dbReference type="Proteomes" id="UP000001880">
    <property type="component" value="Chromosome"/>
</dbReference>
<dbReference type="GO" id="GO:0004197">
    <property type="term" value="F:cysteine-type endopeptidase activity"/>
    <property type="evidence" value="ECO:0007669"/>
    <property type="project" value="InterPro"/>
</dbReference>
<dbReference type="AlphaFoldDB" id="D0LWR1"/>
<keyword evidence="1" id="KW-0732">Signal</keyword>
<dbReference type="HOGENOM" id="CLU_380748_0_0_7"/>
<evidence type="ECO:0000313" key="4">
    <source>
        <dbReference type="Proteomes" id="UP000001880"/>
    </source>
</evidence>
<feature type="signal peptide" evidence="1">
    <location>
        <begin position="1"/>
        <end position="18"/>
    </location>
</feature>
<dbReference type="EMBL" id="CP001804">
    <property type="protein sequence ID" value="ACY14158.1"/>
    <property type="molecule type" value="Genomic_DNA"/>
</dbReference>
<accession>D0LWR1</accession>
<feature type="chain" id="PRO_5003011738" evidence="1">
    <location>
        <begin position="19"/>
        <end position="735"/>
    </location>
</feature>
<reference evidence="3 4" key="1">
    <citation type="journal article" date="2010" name="Stand. Genomic Sci.">
        <title>Complete genome sequence of Haliangium ochraceum type strain (SMP-2).</title>
        <authorList>
            <consortium name="US DOE Joint Genome Institute (JGI-PGF)"/>
            <person name="Ivanova N."/>
            <person name="Daum C."/>
            <person name="Lang E."/>
            <person name="Abt B."/>
            <person name="Kopitz M."/>
            <person name="Saunders E."/>
            <person name="Lapidus A."/>
            <person name="Lucas S."/>
            <person name="Glavina Del Rio T."/>
            <person name="Nolan M."/>
            <person name="Tice H."/>
            <person name="Copeland A."/>
            <person name="Cheng J.F."/>
            <person name="Chen F."/>
            <person name="Bruce D."/>
            <person name="Goodwin L."/>
            <person name="Pitluck S."/>
            <person name="Mavromatis K."/>
            <person name="Pati A."/>
            <person name="Mikhailova N."/>
            <person name="Chen A."/>
            <person name="Palaniappan K."/>
            <person name="Land M."/>
            <person name="Hauser L."/>
            <person name="Chang Y.J."/>
            <person name="Jeffries C.D."/>
            <person name="Detter J.C."/>
            <person name="Brettin T."/>
            <person name="Rohde M."/>
            <person name="Goker M."/>
            <person name="Bristow J."/>
            <person name="Markowitz V."/>
            <person name="Eisen J.A."/>
            <person name="Hugenholtz P."/>
            <person name="Kyrpides N.C."/>
            <person name="Klenk H.P."/>
        </authorList>
    </citation>
    <scope>NUCLEOTIDE SEQUENCE [LARGE SCALE GENOMIC DNA]</scope>
    <source>
        <strain evidence="4">DSM 14365 / CIP 107738 / JCM 11303 / AJ 13395 / SMP-2</strain>
    </source>
</reference>
<dbReference type="STRING" id="502025.Hoch_1608"/>